<keyword evidence="7 8" id="KW-0472">Membrane</keyword>
<dbReference type="Proteomes" id="UP000011083">
    <property type="component" value="Unassembled WGS sequence"/>
</dbReference>
<dbReference type="EMBL" id="KB008001">
    <property type="protein sequence ID" value="ELR16359.1"/>
    <property type="molecule type" value="Genomic_DNA"/>
</dbReference>
<accession>L8GT31</accession>
<feature type="compositionally biased region" description="Acidic residues" evidence="10">
    <location>
        <begin position="355"/>
        <end position="364"/>
    </location>
</feature>
<evidence type="ECO:0000256" key="8">
    <source>
        <dbReference type="PROSITE-ProRule" id="PRU00282"/>
    </source>
</evidence>
<evidence type="ECO:0008006" key="13">
    <source>
        <dbReference type="Google" id="ProtNLM"/>
    </source>
</evidence>
<feature type="region of interest" description="Disordered" evidence="10">
    <location>
        <begin position="355"/>
        <end position="401"/>
    </location>
</feature>
<dbReference type="OrthoDB" id="10253709at2759"/>
<evidence type="ECO:0000256" key="5">
    <source>
        <dbReference type="ARBA" id="ARBA00022737"/>
    </source>
</evidence>
<dbReference type="Gene3D" id="1.50.40.10">
    <property type="entry name" value="Mitochondrial carrier domain"/>
    <property type="match status" value="1"/>
</dbReference>
<dbReference type="PROSITE" id="PS50920">
    <property type="entry name" value="SOLCAR"/>
    <property type="match status" value="1"/>
</dbReference>
<organism evidence="11 12">
    <name type="scientific">Acanthamoeba castellanii (strain ATCC 30010 / Neff)</name>
    <dbReference type="NCBI Taxonomy" id="1257118"/>
    <lineage>
        <taxon>Eukaryota</taxon>
        <taxon>Amoebozoa</taxon>
        <taxon>Discosea</taxon>
        <taxon>Longamoebia</taxon>
        <taxon>Centramoebida</taxon>
        <taxon>Acanthamoebidae</taxon>
        <taxon>Acanthamoeba</taxon>
    </lineage>
</organism>
<gene>
    <name evidence="11" type="ORF">ACA1_204460</name>
</gene>
<evidence type="ECO:0000256" key="6">
    <source>
        <dbReference type="ARBA" id="ARBA00022989"/>
    </source>
</evidence>
<evidence type="ECO:0000256" key="2">
    <source>
        <dbReference type="ARBA" id="ARBA00006375"/>
    </source>
</evidence>
<evidence type="ECO:0000256" key="9">
    <source>
        <dbReference type="RuleBase" id="RU000488"/>
    </source>
</evidence>
<feature type="repeat" description="Solcar" evidence="8">
    <location>
        <begin position="255"/>
        <end position="342"/>
    </location>
</feature>
<evidence type="ECO:0000313" key="11">
    <source>
        <dbReference type="EMBL" id="ELR16359.1"/>
    </source>
</evidence>
<dbReference type="Pfam" id="PF00153">
    <property type="entry name" value="Mito_carr"/>
    <property type="match status" value="1"/>
</dbReference>
<dbReference type="AlphaFoldDB" id="L8GT31"/>
<evidence type="ECO:0000256" key="4">
    <source>
        <dbReference type="ARBA" id="ARBA00022692"/>
    </source>
</evidence>
<dbReference type="InterPro" id="IPR018108">
    <property type="entry name" value="MCP_transmembrane"/>
</dbReference>
<evidence type="ECO:0000256" key="10">
    <source>
        <dbReference type="SAM" id="MobiDB-lite"/>
    </source>
</evidence>
<comment type="subcellular location">
    <subcellularLocation>
        <location evidence="1">Membrane</location>
        <topology evidence="1">Multi-pass membrane protein</topology>
    </subcellularLocation>
</comment>
<dbReference type="SUPFAM" id="SSF103506">
    <property type="entry name" value="Mitochondrial carrier"/>
    <property type="match status" value="1"/>
</dbReference>
<feature type="compositionally biased region" description="Acidic residues" evidence="10">
    <location>
        <begin position="30"/>
        <end position="51"/>
    </location>
</feature>
<dbReference type="GeneID" id="14916935"/>
<name>L8GT31_ACACF</name>
<dbReference type="KEGG" id="acan:ACA1_204460"/>
<dbReference type="PANTHER" id="PTHR45618">
    <property type="entry name" value="MITOCHONDRIAL DICARBOXYLATE CARRIER-RELATED"/>
    <property type="match status" value="1"/>
</dbReference>
<dbReference type="RefSeq" id="XP_004338372.1">
    <property type="nucleotide sequence ID" value="XM_004338324.1"/>
</dbReference>
<dbReference type="InterPro" id="IPR050391">
    <property type="entry name" value="Mito_Metabolite_Transporter"/>
</dbReference>
<evidence type="ECO:0000256" key="7">
    <source>
        <dbReference type="ARBA" id="ARBA00023136"/>
    </source>
</evidence>
<evidence type="ECO:0000313" key="12">
    <source>
        <dbReference type="Proteomes" id="UP000011083"/>
    </source>
</evidence>
<dbReference type="InterPro" id="IPR023395">
    <property type="entry name" value="MCP_dom_sf"/>
</dbReference>
<evidence type="ECO:0000256" key="3">
    <source>
        <dbReference type="ARBA" id="ARBA00022448"/>
    </source>
</evidence>
<evidence type="ECO:0000256" key="1">
    <source>
        <dbReference type="ARBA" id="ARBA00004141"/>
    </source>
</evidence>
<sequence>MASRAEGDGFQAGSGRGDDDAEVTVHAAGEEDDEDYEEAGDYISENDLDEEDEETTAWAYYCGDWLVVAATWSRRWAAGTEAVEGAGMSFGSLWRSYTRTARTAGGFGPSRVWHSVVGEAMRNATFLLPIYERIVGPVLPPEVANRPFWLRYEVKRFVETTIGAVLYRPFRLVLNRLQGQVPLPGGGYRYTGLFQGLHVAWKQEGWGLFTRNLPLEVLSNVIYNFSQDAIFSSGIASRLHRFLPSSEHELVQYVRSWALEVVENIVCMNASYLLTWPLHVVACRMDTEEFGTVKYAGALDCARHVFQNDGVSGFYKGCLPEMLRASLSELVFSGSVAALLGSLFGFAWRTGAFDEEEEDEEDYDNRELEWHGASDEENPGLPDQDDQQHQQQQDTDIDALD</sequence>
<keyword evidence="3 9" id="KW-0813">Transport</keyword>
<dbReference type="VEuPathDB" id="AmoebaDB:ACA1_204460"/>
<feature type="region of interest" description="Disordered" evidence="10">
    <location>
        <begin position="1"/>
        <end position="51"/>
    </location>
</feature>
<keyword evidence="6" id="KW-1133">Transmembrane helix</keyword>
<dbReference type="GO" id="GO:0016020">
    <property type="term" value="C:membrane"/>
    <property type="evidence" value="ECO:0007669"/>
    <property type="project" value="UniProtKB-SubCell"/>
</dbReference>
<keyword evidence="4 8" id="KW-0812">Transmembrane</keyword>
<proteinExistence type="inferred from homology"/>
<protein>
    <recommendedName>
        <fullName evidence="13">Carrier superfamily protein</fullName>
    </recommendedName>
</protein>
<keyword evidence="12" id="KW-1185">Reference proteome</keyword>
<keyword evidence="5" id="KW-0677">Repeat</keyword>
<feature type="compositionally biased region" description="Basic and acidic residues" evidence="10">
    <location>
        <begin position="365"/>
        <end position="374"/>
    </location>
</feature>
<reference evidence="11 12" key="1">
    <citation type="journal article" date="2013" name="Genome Biol.">
        <title>Genome of Acanthamoeba castellanii highlights extensive lateral gene transfer and early evolution of tyrosine kinase signaling.</title>
        <authorList>
            <person name="Clarke M."/>
            <person name="Lohan A.J."/>
            <person name="Liu B."/>
            <person name="Lagkouvardos I."/>
            <person name="Roy S."/>
            <person name="Zafar N."/>
            <person name="Bertelli C."/>
            <person name="Schilde C."/>
            <person name="Kianianmomeni A."/>
            <person name="Burglin T.R."/>
            <person name="Frech C."/>
            <person name="Turcotte B."/>
            <person name="Kopec K.O."/>
            <person name="Synnott J.M."/>
            <person name="Choo C."/>
            <person name="Paponov I."/>
            <person name="Finkler A."/>
            <person name="Soon Heng Tan C."/>
            <person name="Hutchins A.P."/>
            <person name="Weinmeier T."/>
            <person name="Rattei T."/>
            <person name="Chu J.S."/>
            <person name="Gimenez G."/>
            <person name="Irimia M."/>
            <person name="Rigden D.J."/>
            <person name="Fitzpatrick D.A."/>
            <person name="Lorenzo-Morales J."/>
            <person name="Bateman A."/>
            <person name="Chiu C.H."/>
            <person name="Tang P."/>
            <person name="Hegemann P."/>
            <person name="Fromm H."/>
            <person name="Raoult D."/>
            <person name="Greub G."/>
            <person name="Miranda-Saavedra D."/>
            <person name="Chen N."/>
            <person name="Nash P."/>
            <person name="Ginger M.L."/>
            <person name="Horn M."/>
            <person name="Schaap P."/>
            <person name="Caler L."/>
            <person name="Loftus B."/>
        </authorList>
    </citation>
    <scope>NUCLEOTIDE SEQUENCE [LARGE SCALE GENOMIC DNA]</scope>
    <source>
        <strain evidence="11 12">Neff</strain>
    </source>
</reference>
<comment type="similarity">
    <text evidence="2 9">Belongs to the mitochondrial carrier (TC 2.A.29) family.</text>
</comment>